<protein>
    <submittedName>
        <fullName evidence="1">Uncharacterized protein</fullName>
    </submittedName>
</protein>
<evidence type="ECO:0000313" key="2">
    <source>
        <dbReference type="Proteomes" id="UP000824469"/>
    </source>
</evidence>
<dbReference type="AlphaFoldDB" id="A0AA38CLH8"/>
<reference evidence="1 2" key="1">
    <citation type="journal article" date="2021" name="Nat. Plants">
        <title>The Taxus genome provides insights into paclitaxel biosynthesis.</title>
        <authorList>
            <person name="Xiong X."/>
            <person name="Gou J."/>
            <person name="Liao Q."/>
            <person name="Li Y."/>
            <person name="Zhou Q."/>
            <person name="Bi G."/>
            <person name="Li C."/>
            <person name="Du R."/>
            <person name="Wang X."/>
            <person name="Sun T."/>
            <person name="Guo L."/>
            <person name="Liang H."/>
            <person name="Lu P."/>
            <person name="Wu Y."/>
            <person name="Zhang Z."/>
            <person name="Ro D.K."/>
            <person name="Shang Y."/>
            <person name="Huang S."/>
            <person name="Yan J."/>
        </authorList>
    </citation>
    <scope>NUCLEOTIDE SEQUENCE [LARGE SCALE GENOMIC DNA]</scope>
    <source>
        <strain evidence="1">Ta-2019</strain>
    </source>
</reference>
<accession>A0AA38CLH8</accession>
<evidence type="ECO:0000313" key="1">
    <source>
        <dbReference type="EMBL" id="KAH9301981.1"/>
    </source>
</evidence>
<organism evidence="1 2">
    <name type="scientific">Taxus chinensis</name>
    <name type="common">Chinese yew</name>
    <name type="synonym">Taxus wallichiana var. chinensis</name>
    <dbReference type="NCBI Taxonomy" id="29808"/>
    <lineage>
        <taxon>Eukaryota</taxon>
        <taxon>Viridiplantae</taxon>
        <taxon>Streptophyta</taxon>
        <taxon>Embryophyta</taxon>
        <taxon>Tracheophyta</taxon>
        <taxon>Spermatophyta</taxon>
        <taxon>Pinopsida</taxon>
        <taxon>Pinidae</taxon>
        <taxon>Conifers II</taxon>
        <taxon>Cupressales</taxon>
        <taxon>Taxaceae</taxon>
        <taxon>Taxus</taxon>
    </lineage>
</organism>
<feature type="non-terminal residue" evidence="1">
    <location>
        <position position="1"/>
    </location>
</feature>
<comment type="caution">
    <text evidence="1">The sequence shown here is derived from an EMBL/GenBank/DDBJ whole genome shotgun (WGS) entry which is preliminary data.</text>
</comment>
<name>A0AA38CLH8_TAXCH</name>
<sequence>FEAKSAFKPSPKPTEAKVTINVVSPSQTLQTQSPHHNFTKLPNAARFLLPQLIKSNLITLPLPLNLDPSNPCSHNYDENVCCDYHQCVGHSTDRCFTLKHIIQDLIENNSLEIPKPSTSNPVNDSKKLKIFNGPFPKHDTQAPDSFANHTHRVVPPPSSGPLDFLVNFVDASPSVITFSA</sequence>
<dbReference type="Proteomes" id="UP000824469">
    <property type="component" value="Unassembled WGS sequence"/>
</dbReference>
<gene>
    <name evidence="1" type="ORF">KI387_013564</name>
</gene>
<proteinExistence type="predicted"/>
<keyword evidence="2" id="KW-1185">Reference proteome</keyword>
<dbReference type="EMBL" id="JAHRHJ020000009">
    <property type="protein sequence ID" value="KAH9301981.1"/>
    <property type="molecule type" value="Genomic_DNA"/>
</dbReference>